<evidence type="ECO:0000313" key="1">
    <source>
        <dbReference type="EMBL" id="MET4724520.1"/>
    </source>
</evidence>
<evidence type="ECO:0000313" key="2">
    <source>
        <dbReference type="Proteomes" id="UP001549291"/>
    </source>
</evidence>
<comment type="caution">
    <text evidence="1">The sequence shown here is derived from an EMBL/GenBank/DDBJ whole genome shotgun (WGS) entry which is preliminary data.</text>
</comment>
<dbReference type="RefSeq" id="WP_354270415.1">
    <property type="nucleotide sequence ID" value="NZ_JBEPTQ010000002.1"/>
</dbReference>
<organism evidence="1 2">
    <name type="scientific">Bradyrhizobium japonicum</name>
    <dbReference type="NCBI Taxonomy" id="375"/>
    <lineage>
        <taxon>Bacteria</taxon>
        <taxon>Pseudomonadati</taxon>
        <taxon>Pseudomonadota</taxon>
        <taxon>Alphaproteobacteria</taxon>
        <taxon>Hyphomicrobiales</taxon>
        <taxon>Nitrobacteraceae</taxon>
        <taxon>Bradyrhizobium</taxon>
    </lineage>
</organism>
<protein>
    <submittedName>
        <fullName evidence="1">Uncharacterized protein</fullName>
    </submittedName>
</protein>
<gene>
    <name evidence="1" type="ORF">ABIF63_008626</name>
</gene>
<dbReference type="EMBL" id="JBEPTQ010000002">
    <property type="protein sequence ID" value="MET4724520.1"/>
    <property type="molecule type" value="Genomic_DNA"/>
</dbReference>
<proteinExistence type="predicted"/>
<accession>A0ABV2S5Q4</accession>
<name>A0ABV2S5Q4_BRAJP</name>
<keyword evidence="2" id="KW-1185">Reference proteome</keyword>
<dbReference type="Proteomes" id="UP001549291">
    <property type="component" value="Unassembled WGS sequence"/>
</dbReference>
<sequence length="90" mass="10122">MAHFTVRFLKNVIGDRRKSYEFCQRIVNVDARDATEATLLAQKQFCEFREIGDWSLHADRIDVQSADFPSCRSGALAPETVALGQTSTTL</sequence>
<reference evidence="1 2" key="1">
    <citation type="submission" date="2024-06" db="EMBL/GenBank/DDBJ databases">
        <title>Genomic Encyclopedia of Type Strains, Phase V (KMG-V): Genome sequencing to study the core and pangenomes of soil and plant-associated prokaryotes.</title>
        <authorList>
            <person name="Whitman W."/>
        </authorList>
    </citation>
    <scope>NUCLEOTIDE SEQUENCE [LARGE SCALE GENOMIC DNA]</scope>
    <source>
        <strain evidence="1 2">USDA 160</strain>
    </source>
</reference>